<keyword evidence="1" id="KW-0732">Signal</keyword>
<name>A0ABD2MXJ4_9CUCU</name>
<feature type="chain" id="PRO_5044811528" evidence="1">
    <location>
        <begin position="25"/>
        <end position="154"/>
    </location>
</feature>
<gene>
    <name evidence="2" type="ORF">HHI36_021644</name>
</gene>
<dbReference type="EMBL" id="JABFTP020000042">
    <property type="protein sequence ID" value="KAL3271146.1"/>
    <property type="molecule type" value="Genomic_DNA"/>
</dbReference>
<protein>
    <submittedName>
        <fullName evidence="2">Uncharacterized protein</fullName>
    </submittedName>
</protein>
<evidence type="ECO:0000313" key="2">
    <source>
        <dbReference type="EMBL" id="KAL3271146.1"/>
    </source>
</evidence>
<reference evidence="2 3" key="1">
    <citation type="journal article" date="2021" name="BMC Biol.">
        <title>Horizontally acquired antibacterial genes associated with adaptive radiation of ladybird beetles.</title>
        <authorList>
            <person name="Li H.S."/>
            <person name="Tang X.F."/>
            <person name="Huang Y.H."/>
            <person name="Xu Z.Y."/>
            <person name="Chen M.L."/>
            <person name="Du X.Y."/>
            <person name="Qiu B.Y."/>
            <person name="Chen P.T."/>
            <person name="Zhang W."/>
            <person name="Slipinski A."/>
            <person name="Escalona H.E."/>
            <person name="Waterhouse R.M."/>
            <person name="Zwick A."/>
            <person name="Pang H."/>
        </authorList>
    </citation>
    <scope>NUCLEOTIDE SEQUENCE [LARGE SCALE GENOMIC DNA]</scope>
    <source>
        <strain evidence="2">SYSU2018</strain>
    </source>
</reference>
<organism evidence="2 3">
    <name type="scientific">Cryptolaemus montrouzieri</name>
    <dbReference type="NCBI Taxonomy" id="559131"/>
    <lineage>
        <taxon>Eukaryota</taxon>
        <taxon>Metazoa</taxon>
        <taxon>Ecdysozoa</taxon>
        <taxon>Arthropoda</taxon>
        <taxon>Hexapoda</taxon>
        <taxon>Insecta</taxon>
        <taxon>Pterygota</taxon>
        <taxon>Neoptera</taxon>
        <taxon>Endopterygota</taxon>
        <taxon>Coleoptera</taxon>
        <taxon>Polyphaga</taxon>
        <taxon>Cucujiformia</taxon>
        <taxon>Coccinelloidea</taxon>
        <taxon>Coccinellidae</taxon>
        <taxon>Scymninae</taxon>
        <taxon>Scymnini</taxon>
        <taxon>Cryptolaemus</taxon>
    </lineage>
</organism>
<feature type="signal peptide" evidence="1">
    <location>
        <begin position="1"/>
        <end position="24"/>
    </location>
</feature>
<proteinExistence type="predicted"/>
<keyword evidence="3" id="KW-1185">Reference proteome</keyword>
<dbReference type="AlphaFoldDB" id="A0ABD2MXJ4"/>
<sequence>MYSQVKLIVVFAALFVAIVQPASLKNEDSLVSVKVLKSYGNVGTITKLMDDDLSRPGDIVIGHHVEGNTLLIGVELSGVGAETIECYSVPFEFAVCVQEFTYVNVTNLAAGEAYVNLIDISDDKTEGELIYCALANESYALLVGINGIPCPDKN</sequence>
<comment type="caution">
    <text evidence="2">The sequence shown here is derived from an EMBL/GenBank/DDBJ whole genome shotgun (WGS) entry which is preliminary data.</text>
</comment>
<evidence type="ECO:0000313" key="3">
    <source>
        <dbReference type="Proteomes" id="UP001516400"/>
    </source>
</evidence>
<accession>A0ABD2MXJ4</accession>
<evidence type="ECO:0000256" key="1">
    <source>
        <dbReference type="SAM" id="SignalP"/>
    </source>
</evidence>
<dbReference type="Proteomes" id="UP001516400">
    <property type="component" value="Unassembled WGS sequence"/>
</dbReference>